<evidence type="ECO:0000256" key="6">
    <source>
        <dbReference type="ARBA" id="ARBA00022617"/>
    </source>
</evidence>
<comment type="subcellular location">
    <subcellularLocation>
        <location evidence="4">Endoplasmic reticulum membrane</location>
        <topology evidence="4">Peripheral membrane protein</topology>
    </subcellularLocation>
    <subcellularLocation>
        <location evidence="3">Microsome membrane</location>
        <topology evidence="3">Peripheral membrane protein</topology>
    </subcellularLocation>
</comment>
<evidence type="ECO:0000256" key="11">
    <source>
        <dbReference type="ARBA" id="ARBA00023004"/>
    </source>
</evidence>
<keyword evidence="13" id="KW-0472">Membrane</keyword>
<evidence type="ECO:0000256" key="9">
    <source>
        <dbReference type="ARBA" id="ARBA00022848"/>
    </source>
</evidence>
<dbReference type="GO" id="GO:0005506">
    <property type="term" value="F:iron ion binding"/>
    <property type="evidence" value="ECO:0007669"/>
    <property type="project" value="InterPro"/>
</dbReference>
<dbReference type="GO" id="GO:0020037">
    <property type="term" value="F:heme binding"/>
    <property type="evidence" value="ECO:0007669"/>
    <property type="project" value="InterPro"/>
</dbReference>
<keyword evidence="10 15" id="KW-0560">Oxidoreductase</keyword>
<dbReference type="PROSITE" id="PS00086">
    <property type="entry name" value="CYTOCHROME_P450"/>
    <property type="match status" value="1"/>
</dbReference>
<comment type="similarity">
    <text evidence="5 15">Belongs to the cytochrome P450 family.</text>
</comment>
<gene>
    <name evidence="16" type="ORF">LARSCL_LOCUS16486</name>
</gene>
<evidence type="ECO:0000256" key="2">
    <source>
        <dbReference type="ARBA" id="ARBA00003690"/>
    </source>
</evidence>
<evidence type="ECO:0000256" key="10">
    <source>
        <dbReference type="ARBA" id="ARBA00023002"/>
    </source>
</evidence>
<keyword evidence="11 14" id="KW-0408">Iron</keyword>
<evidence type="ECO:0000313" key="16">
    <source>
        <dbReference type="EMBL" id="CAL1290429.1"/>
    </source>
</evidence>
<evidence type="ECO:0000256" key="7">
    <source>
        <dbReference type="ARBA" id="ARBA00022723"/>
    </source>
</evidence>
<evidence type="ECO:0000256" key="5">
    <source>
        <dbReference type="ARBA" id="ARBA00010617"/>
    </source>
</evidence>
<feature type="binding site" description="axial binding residue" evidence="14">
    <location>
        <position position="92"/>
    </location>
    <ligand>
        <name>heme</name>
        <dbReference type="ChEBI" id="CHEBI:30413"/>
    </ligand>
    <ligandPart>
        <name>Fe</name>
        <dbReference type="ChEBI" id="CHEBI:18248"/>
    </ligandPart>
</feature>
<accession>A0AAV2B4E2</accession>
<dbReference type="InterPro" id="IPR002403">
    <property type="entry name" value="Cyt_P450_E_grp-IV"/>
</dbReference>
<evidence type="ECO:0000256" key="8">
    <source>
        <dbReference type="ARBA" id="ARBA00022824"/>
    </source>
</evidence>
<keyword evidence="7 14" id="KW-0479">Metal-binding</keyword>
<feature type="non-terminal residue" evidence="16">
    <location>
        <position position="97"/>
    </location>
</feature>
<dbReference type="GO" id="GO:0004497">
    <property type="term" value="F:monooxygenase activity"/>
    <property type="evidence" value="ECO:0007669"/>
    <property type="project" value="UniProtKB-KW"/>
</dbReference>
<dbReference type="PANTHER" id="PTHR24292:SF54">
    <property type="entry name" value="CYP9F3-RELATED"/>
    <property type="match status" value="1"/>
</dbReference>
<protein>
    <recommendedName>
        <fullName evidence="18">Cytochrome P450</fullName>
    </recommendedName>
</protein>
<evidence type="ECO:0000256" key="14">
    <source>
        <dbReference type="PIRSR" id="PIRSR602403-1"/>
    </source>
</evidence>
<evidence type="ECO:0008006" key="18">
    <source>
        <dbReference type="Google" id="ProtNLM"/>
    </source>
</evidence>
<organism evidence="16 17">
    <name type="scientific">Larinioides sclopetarius</name>
    <dbReference type="NCBI Taxonomy" id="280406"/>
    <lineage>
        <taxon>Eukaryota</taxon>
        <taxon>Metazoa</taxon>
        <taxon>Ecdysozoa</taxon>
        <taxon>Arthropoda</taxon>
        <taxon>Chelicerata</taxon>
        <taxon>Arachnida</taxon>
        <taxon>Araneae</taxon>
        <taxon>Araneomorphae</taxon>
        <taxon>Entelegynae</taxon>
        <taxon>Araneoidea</taxon>
        <taxon>Araneidae</taxon>
        <taxon>Larinioides</taxon>
    </lineage>
</organism>
<comment type="function">
    <text evidence="2">May be involved in the metabolism of insect hormones and in the breakdown of synthetic insecticides.</text>
</comment>
<dbReference type="InterPro" id="IPR036396">
    <property type="entry name" value="Cyt_P450_sf"/>
</dbReference>
<sequence>MKYLDFIISETLRLYPPALRNERQSFAEYTLGDTGITIPKNMIISIPVFAMHRDPEFFPNSDKFDPDRFTPEKRQKRDPYCYQPFGAGPRNCVGMRF</sequence>
<evidence type="ECO:0000256" key="4">
    <source>
        <dbReference type="ARBA" id="ARBA00004406"/>
    </source>
</evidence>
<dbReference type="PRINTS" id="PR00385">
    <property type="entry name" value="P450"/>
</dbReference>
<name>A0AAV2B4E2_9ARAC</name>
<dbReference type="EMBL" id="CAXIEN010000264">
    <property type="protein sequence ID" value="CAL1290429.1"/>
    <property type="molecule type" value="Genomic_DNA"/>
</dbReference>
<dbReference type="Pfam" id="PF00067">
    <property type="entry name" value="p450"/>
    <property type="match status" value="1"/>
</dbReference>
<evidence type="ECO:0000256" key="15">
    <source>
        <dbReference type="RuleBase" id="RU000461"/>
    </source>
</evidence>
<proteinExistence type="inferred from homology"/>
<reference evidence="16 17" key="1">
    <citation type="submission" date="2024-04" db="EMBL/GenBank/DDBJ databases">
        <authorList>
            <person name="Rising A."/>
            <person name="Reimegard J."/>
            <person name="Sonavane S."/>
            <person name="Akerstrom W."/>
            <person name="Nylinder S."/>
            <person name="Hedman E."/>
            <person name="Kallberg Y."/>
        </authorList>
    </citation>
    <scope>NUCLEOTIDE SEQUENCE [LARGE SCALE GENOMIC DNA]</scope>
</reference>
<dbReference type="AlphaFoldDB" id="A0AAV2B4E2"/>
<evidence type="ECO:0000256" key="1">
    <source>
        <dbReference type="ARBA" id="ARBA00001971"/>
    </source>
</evidence>
<evidence type="ECO:0000256" key="13">
    <source>
        <dbReference type="ARBA" id="ARBA00023136"/>
    </source>
</evidence>
<dbReference type="InterPro" id="IPR001128">
    <property type="entry name" value="Cyt_P450"/>
</dbReference>
<comment type="caution">
    <text evidence="16">The sequence shown here is derived from an EMBL/GenBank/DDBJ whole genome shotgun (WGS) entry which is preliminary data.</text>
</comment>
<evidence type="ECO:0000256" key="3">
    <source>
        <dbReference type="ARBA" id="ARBA00004174"/>
    </source>
</evidence>
<dbReference type="InterPro" id="IPR050476">
    <property type="entry name" value="Insect_CytP450_Detox"/>
</dbReference>
<keyword evidence="9" id="KW-0492">Microsome</keyword>
<dbReference type="InterPro" id="IPR017972">
    <property type="entry name" value="Cyt_P450_CS"/>
</dbReference>
<evidence type="ECO:0000256" key="12">
    <source>
        <dbReference type="ARBA" id="ARBA00023033"/>
    </source>
</evidence>
<dbReference type="GO" id="GO:0016705">
    <property type="term" value="F:oxidoreductase activity, acting on paired donors, with incorporation or reduction of molecular oxygen"/>
    <property type="evidence" value="ECO:0007669"/>
    <property type="project" value="InterPro"/>
</dbReference>
<keyword evidence="6 14" id="KW-0349">Heme</keyword>
<dbReference type="Gene3D" id="1.10.630.10">
    <property type="entry name" value="Cytochrome P450"/>
    <property type="match status" value="1"/>
</dbReference>
<dbReference type="Proteomes" id="UP001497382">
    <property type="component" value="Unassembled WGS sequence"/>
</dbReference>
<evidence type="ECO:0000313" key="17">
    <source>
        <dbReference type="Proteomes" id="UP001497382"/>
    </source>
</evidence>
<dbReference type="GO" id="GO:0005789">
    <property type="term" value="C:endoplasmic reticulum membrane"/>
    <property type="evidence" value="ECO:0007669"/>
    <property type="project" value="UniProtKB-SubCell"/>
</dbReference>
<dbReference type="SUPFAM" id="SSF48264">
    <property type="entry name" value="Cytochrome P450"/>
    <property type="match status" value="1"/>
</dbReference>
<dbReference type="PANTHER" id="PTHR24292">
    <property type="entry name" value="CYTOCHROME P450"/>
    <property type="match status" value="1"/>
</dbReference>
<keyword evidence="17" id="KW-1185">Reference proteome</keyword>
<keyword evidence="12 15" id="KW-0503">Monooxygenase</keyword>
<dbReference type="PRINTS" id="PR00465">
    <property type="entry name" value="EP450IV"/>
</dbReference>
<comment type="cofactor">
    <cofactor evidence="1 14">
        <name>heme</name>
        <dbReference type="ChEBI" id="CHEBI:30413"/>
    </cofactor>
</comment>
<keyword evidence="8" id="KW-0256">Endoplasmic reticulum</keyword>